<organism evidence="2 3">
    <name type="scientific">Virgibacillus profundi</name>
    <dbReference type="NCBI Taxonomy" id="2024555"/>
    <lineage>
        <taxon>Bacteria</taxon>
        <taxon>Bacillati</taxon>
        <taxon>Bacillota</taxon>
        <taxon>Bacilli</taxon>
        <taxon>Bacillales</taxon>
        <taxon>Bacillaceae</taxon>
        <taxon>Virgibacillus</taxon>
    </lineage>
</organism>
<evidence type="ECO:0000313" key="2">
    <source>
        <dbReference type="EMBL" id="PAV31118.1"/>
    </source>
</evidence>
<accession>A0A2A2IIB7</accession>
<sequence length="324" mass="36909">MLAKRGGCKMILRKLKKSLVLQKYDAIIPRLRLNFPHLQEIEREQALRLKGYKGEKAVEYHLDFLAVDATILHDVCLTVMGKQFQIDNIVVTSHGIFPVESKNYSGTITFDTVLKQLIRENGMKETGYDYPVTQAELQKFKLQMWLQERNLQNIQIHPLVAISDPGTIIKVKGEKCEIAKAVAHGAHIPGMVIQKNNDYKEKHAKISAEKIGRAILKECKEFDMDVMANHGIKATDILPGVQCPACGRLGMKRGYGKWACERCFTLSKNAHLKAIADYLLLIKPWINNKEAMRFLNINCKSLANRILKSSGLSYEKEFKRWAKK</sequence>
<proteinExistence type="predicted"/>
<comment type="caution">
    <text evidence="2">The sequence shown here is derived from an EMBL/GenBank/DDBJ whole genome shotgun (WGS) entry which is preliminary data.</text>
</comment>
<keyword evidence="3" id="KW-1185">Reference proteome</keyword>
<dbReference type="EMBL" id="NPOA01000001">
    <property type="protein sequence ID" value="PAV31118.1"/>
    <property type="molecule type" value="Genomic_DNA"/>
</dbReference>
<dbReference type="Proteomes" id="UP000218887">
    <property type="component" value="Unassembled WGS sequence"/>
</dbReference>
<dbReference type="PROSITE" id="PS50965">
    <property type="entry name" value="NERD"/>
    <property type="match status" value="1"/>
</dbReference>
<gene>
    <name evidence="2" type="ORF">CIL05_00210</name>
</gene>
<dbReference type="AlphaFoldDB" id="A0A2A2IIB7"/>
<protein>
    <recommendedName>
        <fullName evidence="1">NERD domain-containing protein</fullName>
    </recommendedName>
</protein>
<dbReference type="InterPro" id="IPR011528">
    <property type="entry name" value="NERD"/>
</dbReference>
<evidence type="ECO:0000259" key="1">
    <source>
        <dbReference type="PROSITE" id="PS50965"/>
    </source>
</evidence>
<name>A0A2A2IIB7_9BACI</name>
<evidence type="ECO:0000313" key="3">
    <source>
        <dbReference type="Proteomes" id="UP000218887"/>
    </source>
</evidence>
<dbReference type="Pfam" id="PF08378">
    <property type="entry name" value="NERD"/>
    <property type="match status" value="1"/>
</dbReference>
<reference evidence="2 3" key="1">
    <citation type="submission" date="2017-08" db="EMBL/GenBank/DDBJ databases">
        <title>Virgibacillus indicus sp. nov. and Virgibacillus profoundi sp. nov, two moderately halophilic bacteria isolated from marine sediment by using the Microfluidic Streak Plate.</title>
        <authorList>
            <person name="Xu B."/>
            <person name="Hu B."/>
            <person name="Wang J."/>
            <person name="Zhu Y."/>
            <person name="Huang L."/>
            <person name="Du W."/>
            <person name="Huang Y."/>
        </authorList>
    </citation>
    <scope>NUCLEOTIDE SEQUENCE [LARGE SCALE GENOMIC DNA]</scope>
    <source>
        <strain evidence="2 3">IO3-P3-H5</strain>
    </source>
</reference>
<dbReference type="OrthoDB" id="569879at2"/>
<feature type="domain" description="NERD" evidence="1">
    <location>
        <begin position="50"/>
        <end position="165"/>
    </location>
</feature>